<comment type="caution">
    <text evidence="2">The sequence shown here is derived from an EMBL/GenBank/DDBJ whole genome shotgun (WGS) entry which is preliminary data.</text>
</comment>
<dbReference type="RefSeq" id="WP_110795973.1">
    <property type="nucleotide sequence ID" value="NZ_KZ826484.1"/>
</dbReference>
<name>A0A2V4NSB8_9RHOB</name>
<gene>
    <name evidence="2" type="ORF">DI396_09530</name>
</gene>
<accession>A0A2V4NSB8</accession>
<reference evidence="2 3" key="1">
    <citation type="submission" date="2018-05" db="EMBL/GenBank/DDBJ databases">
        <title>Oceanovita maritima gen. nov., sp. nov., a marine bacterium in the family Rhodobacteraceae isolated from surface seawater of Lundu port Xiamen, China.</title>
        <authorList>
            <person name="Hetharua B.H."/>
            <person name="Min D."/>
            <person name="Liao H."/>
            <person name="Tian Y."/>
        </authorList>
    </citation>
    <scope>NUCLEOTIDE SEQUENCE [LARGE SCALE GENOMIC DNA]</scope>
    <source>
        <strain evidence="2 3">FSX-11</strain>
    </source>
</reference>
<organism evidence="2 3">
    <name type="scientific">Litorivita pollutaquae</name>
    <dbReference type="NCBI Taxonomy" id="2200892"/>
    <lineage>
        <taxon>Bacteria</taxon>
        <taxon>Pseudomonadati</taxon>
        <taxon>Pseudomonadota</taxon>
        <taxon>Alphaproteobacteria</taxon>
        <taxon>Rhodobacterales</taxon>
        <taxon>Paracoccaceae</taxon>
        <taxon>Litorivita</taxon>
    </lineage>
</organism>
<keyword evidence="3" id="KW-1185">Reference proteome</keyword>
<evidence type="ECO:0000256" key="1">
    <source>
        <dbReference type="SAM" id="SignalP"/>
    </source>
</evidence>
<dbReference type="Pfam" id="PF09898">
    <property type="entry name" value="DUF2125"/>
    <property type="match status" value="1"/>
</dbReference>
<dbReference type="EMBL" id="QFVT01000005">
    <property type="protein sequence ID" value="PYC47666.1"/>
    <property type="molecule type" value="Genomic_DNA"/>
</dbReference>
<dbReference type="Proteomes" id="UP000248012">
    <property type="component" value="Unassembled WGS sequence"/>
</dbReference>
<dbReference type="InterPro" id="IPR018666">
    <property type="entry name" value="DUF2125"/>
</dbReference>
<dbReference type="OrthoDB" id="7791409at2"/>
<proteinExistence type="predicted"/>
<evidence type="ECO:0000313" key="2">
    <source>
        <dbReference type="EMBL" id="PYC47666.1"/>
    </source>
</evidence>
<sequence length="505" mass="53274">MTGLRKLGSVSALAFLMTPAATLADVTAQQVWIDWQEYITNYGYTLTGTESTSGDTLTVSDTIMRMELPEGEGTVEMQVGDIHLRNLGDGRVSVDFAETMPMTANMTPKTGAAVQLGLSYLLDDFEMIVSGDAAQMAYTYSADAVTVRLNQVTADRETVKINKAEATMADLEGLSTMTTGNIRNMTQRLSAQSMAYDVDMVLPEAEGGAFKVSGGLNTLTFAGEGSYPNAFDTTDLSKMLAAGFAFTGDFAYADGQSAAKITETGEKTIDMTSQSATGRLSVAMDADGLRYAGGSTGGKTTALSSDFPLPIEVAFNAFDFALAMPSTPGDEARDAALRVGLSDLTMSEMLWGLFDPTGKLPRDPATLLVDVSSKVKLFADIFNPEAMKGFTGPVGEPESLTINALRLDVAGAELTGSGDFTFDKTDTSSFPGTPAPEGSVDLKLTGANALIDNLIEIGLLPADKAMGARMMMGLFAVPGDGEDTLKSKIEVNDQGHVLANGQRLK</sequence>
<evidence type="ECO:0000313" key="3">
    <source>
        <dbReference type="Proteomes" id="UP000248012"/>
    </source>
</evidence>
<dbReference type="AlphaFoldDB" id="A0A2V4NSB8"/>
<feature type="chain" id="PRO_5015919801" evidence="1">
    <location>
        <begin position="25"/>
        <end position="505"/>
    </location>
</feature>
<feature type="signal peptide" evidence="1">
    <location>
        <begin position="1"/>
        <end position="24"/>
    </location>
</feature>
<protein>
    <submittedName>
        <fullName evidence="2">DUF2125 domain-containing protein</fullName>
    </submittedName>
</protein>
<keyword evidence="1" id="KW-0732">Signal</keyword>